<gene>
    <name evidence="2" type="ORF">MIND_01157100</name>
</gene>
<feature type="domain" description="Rhamnogalacturonase A/B/Epimerase-like pectate lyase" evidence="1">
    <location>
        <begin position="12"/>
        <end position="107"/>
    </location>
</feature>
<comment type="caution">
    <text evidence="2">The sequence shown here is derived from an EMBL/GenBank/DDBJ whole genome shotgun (WGS) entry which is preliminary data.</text>
</comment>
<keyword evidence="3" id="KW-1185">Reference proteome</keyword>
<dbReference type="OrthoDB" id="1046782at2759"/>
<dbReference type="SUPFAM" id="SSF51126">
    <property type="entry name" value="Pectin lyase-like"/>
    <property type="match status" value="1"/>
</dbReference>
<dbReference type="RefSeq" id="XP_037215021.1">
    <property type="nucleotide sequence ID" value="XM_037368095.1"/>
</dbReference>
<accession>A0A8H6VWD9</accession>
<dbReference type="AlphaFoldDB" id="A0A8H6VWD9"/>
<protein>
    <submittedName>
        <fullName evidence="2">Glycoside hydrolase family 55 protein</fullName>
    </submittedName>
</protein>
<dbReference type="GeneID" id="59350611"/>
<evidence type="ECO:0000259" key="1">
    <source>
        <dbReference type="Pfam" id="PF12708"/>
    </source>
</evidence>
<evidence type="ECO:0000313" key="2">
    <source>
        <dbReference type="EMBL" id="KAF7292593.1"/>
    </source>
</evidence>
<dbReference type="Proteomes" id="UP000636479">
    <property type="component" value="Unassembled WGS sequence"/>
</dbReference>
<dbReference type="InterPro" id="IPR024535">
    <property type="entry name" value="RHGA/B-epi-like_pectate_lyase"/>
</dbReference>
<keyword evidence="2" id="KW-0378">Hydrolase</keyword>
<name>A0A8H6VWD9_9AGAR</name>
<sequence length="107" mass="11711">MKVLDTTKFDLITDADPYIPGEIGPDGNGVNWWTNQNNFFRSVRNFVIDVTAMSPAAFGTGIHWQVGQATSLMNIDFKMNKAAGTKHQGVFMENGSGGFMSDLTFDG</sequence>
<proteinExistence type="predicted"/>
<reference evidence="2" key="1">
    <citation type="submission" date="2020-05" db="EMBL/GenBank/DDBJ databases">
        <title>Mycena genomes resolve the evolution of fungal bioluminescence.</title>
        <authorList>
            <person name="Tsai I.J."/>
        </authorList>
    </citation>
    <scope>NUCLEOTIDE SEQUENCE</scope>
    <source>
        <strain evidence="2">171206Taipei</strain>
    </source>
</reference>
<dbReference type="GO" id="GO:0016787">
    <property type="term" value="F:hydrolase activity"/>
    <property type="evidence" value="ECO:0007669"/>
    <property type="project" value="UniProtKB-KW"/>
</dbReference>
<dbReference type="Pfam" id="PF12708">
    <property type="entry name" value="Pect-lyase_RHGA_epim"/>
    <property type="match status" value="1"/>
</dbReference>
<dbReference type="InterPro" id="IPR012334">
    <property type="entry name" value="Pectin_lyas_fold"/>
</dbReference>
<dbReference type="InterPro" id="IPR011050">
    <property type="entry name" value="Pectin_lyase_fold/virulence"/>
</dbReference>
<dbReference type="EMBL" id="JACAZF010000011">
    <property type="protein sequence ID" value="KAF7292593.1"/>
    <property type="molecule type" value="Genomic_DNA"/>
</dbReference>
<organism evidence="2 3">
    <name type="scientific">Mycena indigotica</name>
    <dbReference type="NCBI Taxonomy" id="2126181"/>
    <lineage>
        <taxon>Eukaryota</taxon>
        <taxon>Fungi</taxon>
        <taxon>Dikarya</taxon>
        <taxon>Basidiomycota</taxon>
        <taxon>Agaricomycotina</taxon>
        <taxon>Agaricomycetes</taxon>
        <taxon>Agaricomycetidae</taxon>
        <taxon>Agaricales</taxon>
        <taxon>Marasmiineae</taxon>
        <taxon>Mycenaceae</taxon>
        <taxon>Mycena</taxon>
    </lineage>
</organism>
<evidence type="ECO:0000313" key="3">
    <source>
        <dbReference type="Proteomes" id="UP000636479"/>
    </source>
</evidence>
<dbReference type="Gene3D" id="2.160.20.10">
    <property type="entry name" value="Single-stranded right-handed beta-helix, Pectin lyase-like"/>
    <property type="match status" value="1"/>
</dbReference>